<protein>
    <submittedName>
        <fullName evidence="2">40S ribosomal protein S12</fullName>
    </submittedName>
</protein>
<reference evidence="2" key="1">
    <citation type="submission" date="2022-11" db="UniProtKB">
        <authorList>
            <consortium name="WormBaseParasite"/>
        </authorList>
    </citation>
    <scope>IDENTIFICATION</scope>
</reference>
<dbReference type="WBParaSite" id="JU765_v2.g1554.t1">
    <property type="protein sequence ID" value="JU765_v2.g1554.t1"/>
    <property type="gene ID" value="JU765_v2.g1554"/>
</dbReference>
<name>A0AC34QE12_9BILA</name>
<accession>A0AC34QE12</accession>
<organism evidence="1 2">
    <name type="scientific">Panagrolaimus sp. JU765</name>
    <dbReference type="NCBI Taxonomy" id="591449"/>
    <lineage>
        <taxon>Eukaryota</taxon>
        <taxon>Metazoa</taxon>
        <taxon>Ecdysozoa</taxon>
        <taxon>Nematoda</taxon>
        <taxon>Chromadorea</taxon>
        <taxon>Rhabditida</taxon>
        <taxon>Tylenchina</taxon>
        <taxon>Panagrolaimomorpha</taxon>
        <taxon>Panagrolaimoidea</taxon>
        <taxon>Panagrolaimidae</taxon>
        <taxon>Panagrolaimus</taxon>
    </lineage>
</organism>
<sequence length="262" mass="29647">MYIPQEALESEKIIIRRMDAGRLDRWLENGIYDKVLVDTPCTTDRLAANQDEGNLFSSSMSQIRLDLPQLQVKLLINALRSLKVGGSVVYSTCSLSPMQNDAVVENAAVIAEREFGIKCFEKSLIRLQKHLAPTNVYTFAKNSQHGILVLPNLRSNFGPMYVLIFKVGEDLDKRTAYFCVFCIACDEPAYEKLVRALCKAHNIPIFEVENKLELGEWVGQCKYDKEGQARRVVGCSCAVVKAWGRDEEARKVLEDYFAAQRQ</sequence>
<evidence type="ECO:0000313" key="1">
    <source>
        <dbReference type="Proteomes" id="UP000887576"/>
    </source>
</evidence>
<dbReference type="Proteomes" id="UP000887576">
    <property type="component" value="Unplaced"/>
</dbReference>
<proteinExistence type="predicted"/>
<evidence type="ECO:0000313" key="2">
    <source>
        <dbReference type="WBParaSite" id="JU765_v2.g1554.t1"/>
    </source>
</evidence>